<dbReference type="InterPro" id="IPR001810">
    <property type="entry name" value="F-box_dom"/>
</dbReference>
<evidence type="ECO:0000259" key="1">
    <source>
        <dbReference type="Pfam" id="PF12937"/>
    </source>
</evidence>
<dbReference type="Pfam" id="PF12937">
    <property type="entry name" value="F-box-like"/>
    <property type="match status" value="1"/>
</dbReference>
<accession>M8BNA5</accession>
<feature type="domain" description="F-box" evidence="1">
    <location>
        <begin position="8"/>
        <end position="50"/>
    </location>
</feature>
<sequence>MKETTVALLPADVLLEIFFHVKDDPAVLFRSATTCRQWLRLIVDPSFLRRCWPPQNARCCALVGFFTQEERPGPNGVATFKIPCFVPAPRSALASLGRRALASFVPSAPAGLFDRAVPVAARHGLLLMRLAPEDPNRAVVHLAVCDPLSGAYDLLPTVEWCSASTGYNGYAILTGADCRPRRPPMSCFKSTHVYHGAAHWRRGLSKIMDLNAETLSTIDMNVETGHLSRTELPIPRQNTTRRSYAKLCLSTAIIDDDEAPSLLWMRQGSLKVEIWERYGEEDGVDDDTLAWQCARVLEIKQPKDMTETQVNTLHMLAEKCGTLLVNADERFYVVDLKTGTMEQVRGWPRHWRKVVPFETDWPSIFIHQLGGR</sequence>
<dbReference type="InterPro" id="IPR036047">
    <property type="entry name" value="F-box-like_dom_sf"/>
</dbReference>
<dbReference type="ExpressionAtlas" id="M8BNA5">
    <property type="expression patterns" value="baseline"/>
</dbReference>
<dbReference type="SUPFAM" id="SSF81383">
    <property type="entry name" value="F-box domain"/>
    <property type="match status" value="1"/>
</dbReference>
<proteinExistence type="predicted"/>
<organism evidence="2">
    <name type="scientific">Aegilops tauschii</name>
    <name type="common">Tausch's goatgrass</name>
    <name type="synonym">Aegilops squarrosa</name>
    <dbReference type="NCBI Taxonomy" id="37682"/>
    <lineage>
        <taxon>Eukaryota</taxon>
        <taxon>Viridiplantae</taxon>
        <taxon>Streptophyta</taxon>
        <taxon>Embryophyta</taxon>
        <taxon>Tracheophyta</taxon>
        <taxon>Spermatophyta</taxon>
        <taxon>Magnoliopsida</taxon>
        <taxon>Liliopsida</taxon>
        <taxon>Poales</taxon>
        <taxon>Poaceae</taxon>
        <taxon>BOP clade</taxon>
        <taxon>Pooideae</taxon>
        <taxon>Triticodae</taxon>
        <taxon>Triticeae</taxon>
        <taxon>Triticinae</taxon>
        <taxon>Aegilops</taxon>
    </lineage>
</organism>
<protein>
    <recommendedName>
        <fullName evidence="1">F-box domain-containing protein</fullName>
    </recommendedName>
</protein>
<dbReference type="CDD" id="cd09917">
    <property type="entry name" value="F-box_SF"/>
    <property type="match status" value="1"/>
</dbReference>
<dbReference type="EnsemblPlants" id="EMT26490">
    <property type="protein sequence ID" value="EMT26490"/>
    <property type="gene ID" value="F775_13132"/>
</dbReference>
<evidence type="ECO:0000313" key="2">
    <source>
        <dbReference type="EnsemblPlants" id="EMT26490"/>
    </source>
</evidence>
<dbReference type="Gene3D" id="1.20.1280.50">
    <property type="match status" value="1"/>
</dbReference>
<dbReference type="PANTHER" id="PTHR35828">
    <property type="entry name" value="OS08G0203800 PROTEIN-RELATED"/>
    <property type="match status" value="1"/>
</dbReference>
<dbReference type="AlphaFoldDB" id="M8BNA5"/>
<reference evidence="2" key="1">
    <citation type="submission" date="2015-06" db="UniProtKB">
        <authorList>
            <consortium name="EnsemblPlants"/>
        </authorList>
    </citation>
    <scope>IDENTIFICATION</scope>
</reference>
<name>M8BNA5_AEGTA</name>
<dbReference type="PANTHER" id="PTHR35828:SF25">
    <property type="entry name" value="OS08G0203800 PROTEIN"/>
    <property type="match status" value="1"/>
</dbReference>